<comment type="pathway">
    <text evidence="10">Metabolic intermediate biosynthesis; (R)-mevalonate biosynthesis; (R)-mevalonate from acetyl-CoA: step 1/3.</text>
</comment>
<evidence type="ECO:0000256" key="3">
    <source>
        <dbReference type="ARBA" id="ARBA00022679"/>
    </source>
</evidence>
<keyword evidence="3 12" id="KW-0808">Transferase</keyword>
<dbReference type="Pfam" id="PF00108">
    <property type="entry name" value="Thiolase_N"/>
    <property type="match status" value="1"/>
</dbReference>
<keyword evidence="7" id="KW-0443">Lipid metabolism</keyword>
<dbReference type="GO" id="GO:0006635">
    <property type="term" value="P:fatty acid beta-oxidation"/>
    <property type="evidence" value="ECO:0007669"/>
    <property type="project" value="TreeGrafter"/>
</dbReference>
<feature type="active site" description="Acyl-thioester intermediate" evidence="11">
    <location>
        <position position="89"/>
    </location>
</feature>
<comment type="similarity">
    <text evidence="2 12">Belongs to the thiolase-like superfamily. Thiolase family.</text>
</comment>
<evidence type="ECO:0000256" key="9">
    <source>
        <dbReference type="ARBA" id="ARBA00023315"/>
    </source>
</evidence>
<evidence type="ECO:0000313" key="15">
    <source>
        <dbReference type="EMBL" id="RVQ65024.1"/>
    </source>
</evidence>
<proteinExistence type="inferred from homology"/>
<comment type="subcellular location">
    <subcellularLocation>
        <location evidence="1">Peroxisome</location>
    </subcellularLocation>
</comment>
<dbReference type="PANTHER" id="PTHR43853:SF8">
    <property type="entry name" value="3-KETOACYL-COA THIOLASE, PEROXISOMAL"/>
    <property type="match status" value="1"/>
</dbReference>
<dbReference type="AlphaFoldDB" id="A0A437GUW0"/>
<dbReference type="RefSeq" id="WP_127613638.1">
    <property type="nucleotide sequence ID" value="NZ_RXOL01000010.1"/>
</dbReference>
<sequence length="391" mass="40909">MREALIVSTARTPIGRAFRGAFNATHSPTLAVEPIRAALERSGIDGAMVEDVIMGSALQQGSQYTIGRNAALRAGLPTSVPGQSIDRQCASGLMAISIAANQVVNDGMDICIAGGVESVSMVQTKDLRVTPDPELVAMMPLAYMPMLQTAEVVAARYGISREVQDEYALQSQERTAAAQAAGAFDDEIVPVTATMQVTNKETGEVSAKEVTLTKDEGNRPGTTLENLSSLSPVLGENKVITAGNASQLSDGASACVVMEGALAAKRGLEPIGRYMGMAVAGTDPDEMGIGPVFAVPKLLSRFDLSINDIGLWELNEAFAVQVIYCRDRLGIPNELMNVNGGAISIGHPYGMSGSRMVGHALIEGKRRGAKHVVVTMCVGGGMGAAGLFEVL</sequence>
<dbReference type="OrthoDB" id="9764638at2"/>
<evidence type="ECO:0000259" key="13">
    <source>
        <dbReference type="Pfam" id="PF00108"/>
    </source>
</evidence>
<dbReference type="EMBL" id="RXOL01000010">
    <property type="protein sequence ID" value="RVQ65024.1"/>
    <property type="molecule type" value="Genomic_DNA"/>
</dbReference>
<dbReference type="GO" id="GO:0010124">
    <property type="term" value="P:phenylacetate catabolic process"/>
    <property type="evidence" value="ECO:0007669"/>
    <property type="project" value="TreeGrafter"/>
</dbReference>
<evidence type="ECO:0000256" key="11">
    <source>
        <dbReference type="PIRSR" id="PIRSR000429-1"/>
    </source>
</evidence>
<evidence type="ECO:0000256" key="4">
    <source>
        <dbReference type="ARBA" id="ARBA00022752"/>
    </source>
</evidence>
<dbReference type="CDD" id="cd00751">
    <property type="entry name" value="thiolase"/>
    <property type="match status" value="1"/>
</dbReference>
<feature type="active site" description="Proton acceptor" evidence="11">
    <location>
        <position position="347"/>
    </location>
</feature>
<dbReference type="PANTHER" id="PTHR43853">
    <property type="entry name" value="3-KETOACYL-COA THIOLASE, PEROXISOMAL"/>
    <property type="match status" value="1"/>
</dbReference>
<dbReference type="InterPro" id="IPR020616">
    <property type="entry name" value="Thiolase_N"/>
</dbReference>
<dbReference type="InterPro" id="IPR016039">
    <property type="entry name" value="Thiolase-like"/>
</dbReference>
<name>A0A437GUW0_9SPHN</name>
<keyword evidence="8" id="KW-0576">Peroxisome</keyword>
<keyword evidence="5" id="KW-0276">Fatty acid metabolism</keyword>
<evidence type="ECO:0000256" key="12">
    <source>
        <dbReference type="RuleBase" id="RU003557"/>
    </source>
</evidence>
<comment type="caution">
    <text evidence="15">The sequence shown here is derived from an EMBL/GenBank/DDBJ whole genome shotgun (WGS) entry which is preliminary data.</text>
</comment>
<dbReference type="FunFam" id="3.40.47.10:FF:000010">
    <property type="entry name" value="Acetyl-CoA acetyltransferase (Thiolase)"/>
    <property type="match status" value="1"/>
</dbReference>
<dbReference type="SUPFAM" id="SSF53901">
    <property type="entry name" value="Thiolase-like"/>
    <property type="match status" value="2"/>
</dbReference>
<dbReference type="EC" id="2.3.1.16" evidence="15"/>
<dbReference type="NCBIfam" id="TIGR01930">
    <property type="entry name" value="AcCoA-C-Actrans"/>
    <property type="match status" value="1"/>
</dbReference>
<dbReference type="PROSITE" id="PS00737">
    <property type="entry name" value="THIOLASE_2"/>
    <property type="match status" value="1"/>
</dbReference>
<dbReference type="InterPro" id="IPR002155">
    <property type="entry name" value="Thiolase"/>
</dbReference>
<evidence type="ECO:0000256" key="8">
    <source>
        <dbReference type="ARBA" id="ARBA00023140"/>
    </source>
</evidence>
<evidence type="ECO:0000259" key="14">
    <source>
        <dbReference type="Pfam" id="PF02803"/>
    </source>
</evidence>
<dbReference type="Gene3D" id="3.40.47.10">
    <property type="match status" value="2"/>
</dbReference>
<feature type="domain" description="Thiolase N-terminal" evidence="13">
    <location>
        <begin position="5"/>
        <end position="259"/>
    </location>
</feature>
<keyword evidence="6" id="KW-0809">Transit peptide</keyword>
<evidence type="ECO:0000313" key="16">
    <source>
        <dbReference type="Proteomes" id="UP000283003"/>
    </source>
</evidence>
<dbReference type="InterPro" id="IPR020613">
    <property type="entry name" value="Thiolase_CS"/>
</dbReference>
<evidence type="ECO:0000256" key="7">
    <source>
        <dbReference type="ARBA" id="ARBA00023098"/>
    </source>
</evidence>
<dbReference type="PIRSF" id="PIRSF000429">
    <property type="entry name" value="Ac-CoA_Ac_transf"/>
    <property type="match status" value="1"/>
</dbReference>
<dbReference type="GO" id="GO:0003988">
    <property type="term" value="F:acetyl-CoA C-acyltransferase activity"/>
    <property type="evidence" value="ECO:0007669"/>
    <property type="project" value="UniProtKB-EC"/>
</dbReference>
<feature type="active site" description="Proton acceptor" evidence="11">
    <location>
        <position position="377"/>
    </location>
</feature>
<dbReference type="InterPro" id="IPR050215">
    <property type="entry name" value="Thiolase-like_sf_Thiolase"/>
</dbReference>
<evidence type="ECO:0000256" key="1">
    <source>
        <dbReference type="ARBA" id="ARBA00004275"/>
    </source>
</evidence>
<keyword evidence="4" id="KW-0583">PHB biosynthesis</keyword>
<keyword evidence="16" id="KW-1185">Reference proteome</keyword>
<evidence type="ECO:0000256" key="2">
    <source>
        <dbReference type="ARBA" id="ARBA00010982"/>
    </source>
</evidence>
<dbReference type="Proteomes" id="UP000283003">
    <property type="component" value="Unassembled WGS sequence"/>
</dbReference>
<dbReference type="GO" id="GO:0042619">
    <property type="term" value="P:poly-hydroxybutyrate biosynthetic process"/>
    <property type="evidence" value="ECO:0007669"/>
    <property type="project" value="UniProtKB-KW"/>
</dbReference>
<protein>
    <submittedName>
        <fullName evidence="15">Acetyl-CoA C-acyltransferase</fullName>
        <ecNumber evidence="15">2.3.1.16</ecNumber>
    </submittedName>
</protein>
<keyword evidence="9 12" id="KW-0012">Acyltransferase</keyword>
<dbReference type="Pfam" id="PF02803">
    <property type="entry name" value="Thiolase_C"/>
    <property type="match status" value="1"/>
</dbReference>
<evidence type="ECO:0000256" key="10">
    <source>
        <dbReference type="ARBA" id="ARBA00037924"/>
    </source>
</evidence>
<evidence type="ECO:0000256" key="6">
    <source>
        <dbReference type="ARBA" id="ARBA00022946"/>
    </source>
</evidence>
<feature type="domain" description="Thiolase C-terminal" evidence="14">
    <location>
        <begin position="269"/>
        <end position="389"/>
    </location>
</feature>
<evidence type="ECO:0000256" key="5">
    <source>
        <dbReference type="ARBA" id="ARBA00022832"/>
    </source>
</evidence>
<dbReference type="InterPro" id="IPR020617">
    <property type="entry name" value="Thiolase_C"/>
</dbReference>
<accession>A0A437GUW0</accession>
<gene>
    <name evidence="15" type="ORF">EKN06_14590</name>
</gene>
<dbReference type="GO" id="GO:0005737">
    <property type="term" value="C:cytoplasm"/>
    <property type="evidence" value="ECO:0007669"/>
    <property type="project" value="UniProtKB-ARBA"/>
</dbReference>
<reference evidence="15 16" key="1">
    <citation type="submission" date="2018-12" db="EMBL/GenBank/DDBJ databases">
        <title>Croceicoccus ponticola sp. nov., a lipolytic bacterium isolated from seawater.</title>
        <authorList>
            <person name="Yoon J.-H."/>
        </authorList>
    </citation>
    <scope>NUCLEOTIDE SEQUENCE [LARGE SCALE GENOMIC DNA]</scope>
    <source>
        <strain evidence="15 16">GM-16</strain>
    </source>
</reference>
<organism evidence="15 16">
    <name type="scientific">Croceicoccus ponticola</name>
    <dbReference type="NCBI Taxonomy" id="2217664"/>
    <lineage>
        <taxon>Bacteria</taxon>
        <taxon>Pseudomonadati</taxon>
        <taxon>Pseudomonadota</taxon>
        <taxon>Alphaproteobacteria</taxon>
        <taxon>Sphingomonadales</taxon>
        <taxon>Erythrobacteraceae</taxon>
        <taxon>Croceicoccus</taxon>
    </lineage>
</organism>